<protein>
    <submittedName>
        <fullName evidence="3">Glyoxylase I family protein</fullName>
    </submittedName>
</protein>
<evidence type="ECO:0000256" key="1">
    <source>
        <dbReference type="SAM" id="MobiDB-lite"/>
    </source>
</evidence>
<accession>Q5H1J1</accession>
<dbReference type="EMBL" id="AE013598">
    <property type="protein sequence ID" value="AAW75180.1"/>
    <property type="molecule type" value="Genomic_DNA"/>
</dbReference>
<feature type="region of interest" description="Disordered" evidence="1">
    <location>
        <begin position="194"/>
        <end position="213"/>
    </location>
</feature>
<dbReference type="Pfam" id="PF00903">
    <property type="entry name" value="Glyoxalase"/>
    <property type="match status" value="1"/>
</dbReference>
<dbReference type="AlphaFoldDB" id="Q5H1J1"/>
<keyword evidence="4" id="KW-1185">Reference proteome</keyword>
<reference evidence="3 4" key="1">
    <citation type="journal article" date="2005" name="Nucleic Acids Res.">
        <title>The genome sequence of Xanthomonas oryzae pathovar oryzae KACC10331, the bacterial blight pathogen of rice.</title>
        <authorList>
            <person name="Lee B.M."/>
            <person name="Park Y.J."/>
            <person name="Park D.S."/>
            <person name="Kang H.W."/>
            <person name="Kim J.G."/>
            <person name="Song E.S."/>
            <person name="Park I.C."/>
            <person name="Yoon U.H."/>
            <person name="Hahn J.H."/>
            <person name="Koo B.S."/>
            <person name="Lee G.B."/>
            <person name="Kim H."/>
            <person name="Park H.S."/>
            <person name="Yoon K.O."/>
            <person name="Kim J.H."/>
            <person name="Jung C.H."/>
            <person name="Koh N.H."/>
            <person name="Seo J.S."/>
            <person name="Go S.J."/>
        </authorList>
    </citation>
    <scope>NUCLEOTIDE SEQUENCE [LARGE SCALE GENOMIC DNA]</scope>
    <source>
        <strain evidence="4">KACC10331 / KXO85</strain>
    </source>
</reference>
<name>Q5H1J1_XANOR</name>
<sequence length="213" mass="23515">MINRRHAQALCAQRGIAYLTISRFAASTAWERRMMLAGLHHVAIIAGDYATSKQFYCQILGLRVLDEHYRQTRDSWKLDPTLPDGGQMSCSRFPTRHCGPAARKHAACATSPFASTTWMPPSHISTHTAWRPKTFVSTNTPAAASPSSPTRMTCRWSCTRSAELAYNTCAVLRHSHACRAGIALRQTPRHILGAERGHSPAARTVEGQPPRAP</sequence>
<gene>
    <name evidence="3" type="ordered locus">XOO1926</name>
</gene>
<evidence type="ECO:0000259" key="2">
    <source>
        <dbReference type="Pfam" id="PF00903"/>
    </source>
</evidence>
<evidence type="ECO:0000313" key="3">
    <source>
        <dbReference type="EMBL" id="AAW75180.1"/>
    </source>
</evidence>
<dbReference type="STRING" id="291331.XOO1926"/>
<dbReference type="InterPro" id="IPR029068">
    <property type="entry name" value="Glyas_Bleomycin-R_OHBP_Dase"/>
</dbReference>
<dbReference type="KEGG" id="xoo:XOO1926"/>
<proteinExistence type="predicted"/>
<dbReference type="Gene3D" id="3.10.180.10">
    <property type="entry name" value="2,3-Dihydroxybiphenyl 1,2-Dioxygenase, domain 1"/>
    <property type="match status" value="1"/>
</dbReference>
<feature type="domain" description="Glyoxalase/fosfomycin resistance/dioxygenase" evidence="2">
    <location>
        <begin position="38"/>
        <end position="79"/>
    </location>
</feature>
<dbReference type="HOGENOM" id="CLU_1293928_0_0_6"/>
<organism evidence="3 4">
    <name type="scientific">Xanthomonas oryzae pv. oryzae (strain KACC10331 / KXO85)</name>
    <dbReference type="NCBI Taxonomy" id="291331"/>
    <lineage>
        <taxon>Bacteria</taxon>
        <taxon>Pseudomonadati</taxon>
        <taxon>Pseudomonadota</taxon>
        <taxon>Gammaproteobacteria</taxon>
        <taxon>Lysobacterales</taxon>
        <taxon>Lysobacteraceae</taxon>
        <taxon>Xanthomonas</taxon>
    </lineage>
</organism>
<evidence type="ECO:0000313" key="4">
    <source>
        <dbReference type="Proteomes" id="UP000006735"/>
    </source>
</evidence>
<dbReference type="Proteomes" id="UP000006735">
    <property type="component" value="Chromosome"/>
</dbReference>
<dbReference type="SUPFAM" id="SSF54593">
    <property type="entry name" value="Glyoxalase/Bleomycin resistance protein/Dihydroxybiphenyl dioxygenase"/>
    <property type="match status" value="1"/>
</dbReference>
<dbReference type="InterPro" id="IPR004360">
    <property type="entry name" value="Glyas_Fos-R_dOase_dom"/>
</dbReference>